<comment type="caution">
    <text evidence="6">The sequence shown here is derived from an EMBL/GenBank/DDBJ whole genome shotgun (WGS) entry which is preliminary data.</text>
</comment>
<feature type="compositionally biased region" description="Polar residues" evidence="3">
    <location>
        <begin position="62"/>
        <end position="73"/>
    </location>
</feature>
<feature type="chain" id="PRO_5035449634" description="Carboxylesterase type B domain-containing protein" evidence="4">
    <location>
        <begin position="37"/>
        <end position="168"/>
    </location>
</feature>
<evidence type="ECO:0000256" key="4">
    <source>
        <dbReference type="SAM" id="SignalP"/>
    </source>
</evidence>
<reference evidence="6" key="2">
    <citation type="submission" date="2017-10" db="EMBL/GenBank/DDBJ databases">
        <title>Ladona fulva Genome sequencing and assembly.</title>
        <authorList>
            <person name="Murali S."/>
            <person name="Richards S."/>
            <person name="Bandaranaike D."/>
            <person name="Bellair M."/>
            <person name="Blankenburg K."/>
            <person name="Chao H."/>
            <person name="Dinh H."/>
            <person name="Doddapaneni H."/>
            <person name="Dugan-Rocha S."/>
            <person name="Elkadiri S."/>
            <person name="Gnanaolivu R."/>
            <person name="Hernandez B."/>
            <person name="Skinner E."/>
            <person name="Javaid M."/>
            <person name="Lee S."/>
            <person name="Li M."/>
            <person name="Ming W."/>
            <person name="Munidasa M."/>
            <person name="Muniz J."/>
            <person name="Nguyen L."/>
            <person name="Hughes D."/>
            <person name="Osuji N."/>
            <person name="Pu L.-L."/>
            <person name="Puazo M."/>
            <person name="Qu C."/>
            <person name="Quiroz J."/>
            <person name="Raj R."/>
            <person name="Weissenberger G."/>
            <person name="Xin Y."/>
            <person name="Zou X."/>
            <person name="Han Y."/>
            <person name="Worley K."/>
            <person name="Muzny D."/>
            <person name="Gibbs R."/>
        </authorList>
    </citation>
    <scope>NUCLEOTIDE SEQUENCE</scope>
    <source>
        <strain evidence="6">Sampled in the wild</strain>
    </source>
</reference>
<dbReference type="EMBL" id="KZ308163">
    <property type="protein sequence ID" value="KAG8223512.1"/>
    <property type="molecule type" value="Genomic_DNA"/>
</dbReference>
<dbReference type="AlphaFoldDB" id="A0A8K0JX50"/>
<dbReference type="InterPro" id="IPR029058">
    <property type="entry name" value="AB_hydrolase_fold"/>
</dbReference>
<reference evidence="6" key="1">
    <citation type="submission" date="2013-04" db="EMBL/GenBank/DDBJ databases">
        <authorList>
            <person name="Qu J."/>
            <person name="Murali S.C."/>
            <person name="Bandaranaike D."/>
            <person name="Bellair M."/>
            <person name="Blankenburg K."/>
            <person name="Chao H."/>
            <person name="Dinh H."/>
            <person name="Doddapaneni H."/>
            <person name="Downs B."/>
            <person name="Dugan-Rocha S."/>
            <person name="Elkadiri S."/>
            <person name="Gnanaolivu R.D."/>
            <person name="Hernandez B."/>
            <person name="Javaid M."/>
            <person name="Jayaseelan J.C."/>
            <person name="Lee S."/>
            <person name="Li M."/>
            <person name="Ming W."/>
            <person name="Munidasa M."/>
            <person name="Muniz J."/>
            <person name="Nguyen L."/>
            <person name="Ongeri F."/>
            <person name="Osuji N."/>
            <person name="Pu L.-L."/>
            <person name="Puazo M."/>
            <person name="Qu C."/>
            <person name="Quiroz J."/>
            <person name="Raj R."/>
            <person name="Weissenberger G."/>
            <person name="Xin Y."/>
            <person name="Zou X."/>
            <person name="Han Y."/>
            <person name="Richards S."/>
            <person name="Worley K."/>
            <person name="Muzny D."/>
            <person name="Gibbs R."/>
        </authorList>
    </citation>
    <scope>NUCLEOTIDE SEQUENCE</scope>
    <source>
        <strain evidence="6">Sampled in the wild</strain>
    </source>
</reference>
<feature type="compositionally biased region" description="Low complexity" evidence="3">
    <location>
        <begin position="34"/>
        <end position="46"/>
    </location>
</feature>
<feature type="domain" description="Carboxylesterase type B" evidence="5">
    <location>
        <begin position="121"/>
        <end position="166"/>
    </location>
</feature>
<sequence>MRVPGSERRPRNSDAAFFLLMLLLPLPLPLPSAARALSPSSTSSPPLHSPPPSSQRFRKSGGQANSYRQLSPRVVQTQQGALRGIVLELRGLGNRAAAASARDSNSRSHQQQQLGLVPQLDPVEAFWGVRYAKPPVGELRFAAPQAPDKWEGVEVADAFAPVCPQVYV</sequence>
<dbReference type="InterPro" id="IPR051093">
    <property type="entry name" value="Neuroligin/BSAL"/>
</dbReference>
<keyword evidence="4" id="KW-0732">Signal</keyword>
<evidence type="ECO:0000313" key="6">
    <source>
        <dbReference type="EMBL" id="KAG8223512.1"/>
    </source>
</evidence>
<keyword evidence="2" id="KW-0325">Glycoprotein</keyword>
<evidence type="ECO:0000256" key="3">
    <source>
        <dbReference type="SAM" id="MobiDB-lite"/>
    </source>
</evidence>
<evidence type="ECO:0000313" key="7">
    <source>
        <dbReference type="Proteomes" id="UP000792457"/>
    </source>
</evidence>
<comment type="similarity">
    <text evidence="1">Belongs to the type-B carboxylesterase/lipase family.</text>
</comment>
<proteinExistence type="inferred from homology"/>
<dbReference type="Gene3D" id="3.40.50.1820">
    <property type="entry name" value="alpha/beta hydrolase"/>
    <property type="match status" value="1"/>
</dbReference>
<evidence type="ECO:0000256" key="2">
    <source>
        <dbReference type="ARBA" id="ARBA00023180"/>
    </source>
</evidence>
<dbReference type="OrthoDB" id="19653at2759"/>
<keyword evidence="7" id="KW-1185">Reference proteome</keyword>
<feature type="region of interest" description="Disordered" evidence="3">
    <location>
        <begin position="34"/>
        <end position="73"/>
    </location>
</feature>
<evidence type="ECO:0000259" key="5">
    <source>
        <dbReference type="Pfam" id="PF00135"/>
    </source>
</evidence>
<dbReference type="PANTHER" id="PTHR43903">
    <property type="entry name" value="NEUROLIGIN"/>
    <property type="match status" value="1"/>
</dbReference>
<dbReference type="Pfam" id="PF00135">
    <property type="entry name" value="COesterase"/>
    <property type="match status" value="1"/>
</dbReference>
<organism evidence="6 7">
    <name type="scientific">Ladona fulva</name>
    <name type="common">Scarce chaser dragonfly</name>
    <name type="synonym">Libellula fulva</name>
    <dbReference type="NCBI Taxonomy" id="123851"/>
    <lineage>
        <taxon>Eukaryota</taxon>
        <taxon>Metazoa</taxon>
        <taxon>Ecdysozoa</taxon>
        <taxon>Arthropoda</taxon>
        <taxon>Hexapoda</taxon>
        <taxon>Insecta</taxon>
        <taxon>Pterygota</taxon>
        <taxon>Palaeoptera</taxon>
        <taxon>Odonata</taxon>
        <taxon>Epiprocta</taxon>
        <taxon>Anisoptera</taxon>
        <taxon>Libelluloidea</taxon>
        <taxon>Libellulidae</taxon>
        <taxon>Ladona</taxon>
    </lineage>
</organism>
<dbReference type="SUPFAM" id="SSF53474">
    <property type="entry name" value="alpha/beta-Hydrolases"/>
    <property type="match status" value="1"/>
</dbReference>
<dbReference type="InterPro" id="IPR002018">
    <property type="entry name" value="CarbesteraseB"/>
</dbReference>
<name>A0A8K0JX50_LADFU</name>
<dbReference type="Proteomes" id="UP000792457">
    <property type="component" value="Unassembled WGS sequence"/>
</dbReference>
<evidence type="ECO:0000256" key="1">
    <source>
        <dbReference type="ARBA" id="ARBA00005964"/>
    </source>
</evidence>
<accession>A0A8K0JX50</accession>
<gene>
    <name evidence="6" type="ORF">J437_LFUL002562</name>
</gene>
<feature type="signal peptide" evidence="4">
    <location>
        <begin position="1"/>
        <end position="36"/>
    </location>
</feature>
<protein>
    <recommendedName>
        <fullName evidence="5">Carboxylesterase type B domain-containing protein</fullName>
    </recommendedName>
</protein>